<sequence length="107" mass="12515">MRHSNIPGGAIKYVEREMGIHFRMKSVNNFFLLLVFLGYETNGGCMKVHIYAYEVSEENANEIFTVTAFAIVCYCRLLYVGFPKNHREQPNKKDNRYAMQSCWHVVE</sequence>
<keyword evidence="1" id="KW-0472">Membrane</keyword>
<evidence type="ECO:0000313" key="2">
    <source>
        <dbReference type="EMBL" id="CRK98697.1"/>
    </source>
</evidence>
<name>A0A1J1IJS0_9DIPT</name>
<feature type="transmembrane region" description="Helical" evidence="1">
    <location>
        <begin position="63"/>
        <end position="82"/>
    </location>
</feature>
<reference evidence="2 3" key="1">
    <citation type="submission" date="2015-04" db="EMBL/GenBank/DDBJ databases">
        <authorList>
            <person name="Syromyatnikov M.Y."/>
            <person name="Popov V.N."/>
        </authorList>
    </citation>
    <scope>NUCLEOTIDE SEQUENCE [LARGE SCALE GENOMIC DNA]</scope>
</reference>
<keyword evidence="1" id="KW-0812">Transmembrane</keyword>
<dbReference type="Proteomes" id="UP000183832">
    <property type="component" value="Unassembled WGS sequence"/>
</dbReference>
<protein>
    <submittedName>
        <fullName evidence="2">CLUMA_CG012393, isoform A</fullName>
    </submittedName>
</protein>
<keyword evidence="1" id="KW-1133">Transmembrane helix</keyword>
<organism evidence="2 3">
    <name type="scientific">Clunio marinus</name>
    <dbReference type="NCBI Taxonomy" id="568069"/>
    <lineage>
        <taxon>Eukaryota</taxon>
        <taxon>Metazoa</taxon>
        <taxon>Ecdysozoa</taxon>
        <taxon>Arthropoda</taxon>
        <taxon>Hexapoda</taxon>
        <taxon>Insecta</taxon>
        <taxon>Pterygota</taxon>
        <taxon>Neoptera</taxon>
        <taxon>Endopterygota</taxon>
        <taxon>Diptera</taxon>
        <taxon>Nematocera</taxon>
        <taxon>Chironomoidea</taxon>
        <taxon>Chironomidae</taxon>
        <taxon>Clunio</taxon>
    </lineage>
</organism>
<feature type="transmembrane region" description="Helical" evidence="1">
    <location>
        <begin position="30"/>
        <end position="51"/>
    </location>
</feature>
<evidence type="ECO:0000256" key="1">
    <source>
        <dbReference type="SAM" id="Phobius"/>
    </source>
</evidence>
<gene>
    <name evidence="2" type="ORF">CLUMA_CG012393</name>
</gene>
<accession>A0A1J1IJS0</accession>
<evidence type="ECO:0000313" key="3">
    <source>
        <dbReference type="Proteomes" id="UP000183832"/>
    </source>
</evidence>
<dbReference type="AlphaFoldDB" id="A0A1J1IJS0"/>
<keyword evidence="3" id="KW-1185">Reference proteome</keyword>
<dbReference type="EMBL" id="CVRI01000048">
    <property type="protein sequence ID" value="CRK98697.1"/>
    <property type="molecule type" value="Genomic_DNA"/>
</dbReference>
<proteinExistence type="predicted"/>